<evidence type="ECO:0000259" key="8">
    <source>
        <dbReference type="Pfam" id="PF08125"/>
    </source>
</evidence>
<dbReference type="InterPro" id="IPR050988">
    <property type="entry name" value="Mannitol_DH/Oxidoreductase"/>
</dbReference>
<comment type="similarity">
    <text evidence="6">Belongs to the mannitol dehydrogenase family. UxuB subfamily.</text>
</comment>
<dbReference type="InterPro" id="IPR013131">
    <property type="entry name" value="Mannitol_DH_N"/>
</dbReference>
<dbReference type="Gene3D" id="3.40.50.720">
    <property type="entry name" value="NAD(P)-binding Rossmann-like Domain"/>
    <property type="match status" value="1"/>
</dbReference>
<dbReference type="Proteomes" id="UP000196320">
    <property type="component" value="Unassembled WGS sequence"/>
</dbReference>
<evidence type="ECO:0000256" key="1">
    <source>
        <dbReference type="ARBA" id="ARBA00012939"/>
    </source>
</evidence>
<dbReference type="PROSITE" id="PS00974">
    <property type="entry name" value="MANNITOL_DHGENASE"/>
    <property type="match status" value="1"/>
</dbReference>
<dbReference type="GO" id="GO:0008926">
    <property type="term" value="F:mannitol-1-phosphate 5-dehydrogenase activity"/>
    <property type="evidence" value="ECO:0007669"/>
    <property type="project" value="UniProtKB-EC"/>
</dbReference>
<dbReference type="InterPro" id="IPR008927">
    <property type="entry name" value="6-PGluconate_DH-like_C_sf"/>
</dbReference>
<gene>
    <name evidence="9" type="ORF">FM104_10720</name>
</gene>
<reference evidence="9 10" key="1">
    <citation type="submission" date="2017-02" db="EMBL/GenBank/DDBJ databases">
        <authorList>
            <person name="Peterson S.W."/>
        </authorList>
    </citation>
    <scope>NUCLEOTIDE SEQUENCE [LARGE SCALE GENOMIC DNA]</scope>
    <source>
        <strain evidence="9 10">B Mb 05.01</strain>
    </source>
</reference>
<dbReference type="GO" id="GO:0019594">
    <property type="term" value="P:mannitol metabolic process"/>
    <property type="evidence" value="ECO:0007669"/>
    <property type="project" value="InterPro"/>
</dbReference>
<keyword evidence="10" id="KW-1185">Reference proteome</keyword>
<comment type="catalytic activity">
    <reaction evidence="5">
        <text>D-mannitol 1-phosphate + NAD(+) = beta-D-fructose 6-phosphate + NADH + H(+)</text>
        <dbReference type="Rhea" id="RHEA:19661"/>
        <dbReference type="ChEBI" id="CHEBI:15378"/>
        <dbReference type="ChEBI" id="CHEBI:57540"/>
        <dbReference type="ChEBI" id="CHEBI:57634"/>
        <dbReference type="ChEBI" id="CHEBI:57945"/>
        <dbReference type="ChEBI" id="CHEBI:61381"/>
        <dbReference type="EC" id="1.1.1.17"/>
    </reaction>
</comment>
<dbReference type="PANTHER" id="PTHR43362:SF1">
    <property type="entry name" value="MANNITOL DEHYDROGENASE 2-RELATED"/>
    <property type="match status" value="1"/>
</dbReference>
<sequence>MTSLSSTTLHEAAIPVPQYDRSALTAGIAHFGIGGFHRAHQALVVDELLCQGLATDWAIIGLGVRAQDSAMRAALAAQNGLYTLVEKHADGTRGARVIGSILGMLTVPEDGADAVLEVLTAPSTRIVSLTVTEGGYNINQTTGEFLLDTPDIAADLLADAVPATVFGLIVEALRVRRAAGTAAFTVMSCDNLQDNGRIARRALVSFARAKDTELAQWIEAHVHFPNSMVDRITPATTDEDRAETAALTGLDDAWPVVCEPFFQWVLEDSFSDGRPPYEKTRVQVVDDVEPYELMKLRLLNASHQAIAHLGCLRGYELVDDAMRDPHIEDLLRRYMLDEGTPTLQPVPGIDLAEYRDELIGRFSNPEIRDTIARLCAEASERIPKWLVPVISERLDAGGEVTRSAAVIAGWARCATGIDERGDPIEIVDDRRDEIMAAAAPNDDPLAFVRDPALFGDLAEREGFTKPYLHALQVLNTAGSKALLAELTDVE</sequence>
<dbReference type="SUPFAM" id="SSF48179">
    <property type="entry name" value="6-phosphogluconate dehydrogenase C-terminal domain-like"/>
    <property type="match status" value="1"/>
</dbReference>
<dbReference type="RefSeq" id="WP_087132221.1">
    <property type="nucleotide sequence ID" value="NZ_FUKO01000023.1"/>
</dbReference>
<dbReference type="InterPro" id="IPR036291">
    <property type="entry name" value="NAD(P)-bd_dom_sf"/>
</dbReference>
<keyword evidence="3 9" id="KW-0560">Oxidoreductase</keyword>
<dbReference type="Pfam" id="PF01232">
    <property type="entry name" value="Mannitol_dh"/>
    <property type="match status" value="1"/>
</dbReference>
<dbReference type="InterPro" id="IPR013118">
    <property type="entry name" value="Mannitol_DH_C"/>
</dbReference>
<evidence type="ECO:0000256" key="2">
    <source>
        <dbReference type="ARBA" id="ARBA00016219"/>
    </source>
</evidence>
<evidence type="ECO:0000256" key="3">
    <source>
        <dbReference type="ARBA" id="ARBA00023002"/>
    </source>
</evidence>
<feature type="domain" description="Mannitol dehydrogenase N-terminal" evidence="7">
    <location>
        <begin position="27"/>
        <end position="278"/>
    </location>
</feature>
<accession>A0A1R4K790</accession>
<evidence type="ECO:0000256" key="5">
    <source>
        <dbReference type="ARBA" id="ARBA00048615"/>
    </source>
</evidence>
<dbReference type="EC" id="1.1.1.17" evidence="1"/>
<evidence type="ECO:0000256" key="4">
    <source>
        <dbReference type="ARBA" id="ARBA00023027"/>
    </source>
</evidence>
<dbReference type="Pfam" id="PF08125">
    <property type="entry name" value="Mannitol_dh_C"/>
    <property type="match status" value="1"/>
</dbReference>
<dbReference type="Gene3D" id="1.10.1040.10">
    <property type="entry name" value="N-(1-d-carboxylethyl)-l-norvaline Dehydrogenase, domain 2"/>
    <property type="match status" value="1"/>
</dbReference>
<dbReference type="EMBL" id="FUKO01000023">
    <property type="protein sequence ID" value="SJN39893.1"/>
    <property type="molecule type" value="Genomic_DNA"/>
</dbReference>
<protein>
    <recommendedName>
        <fullName evidence="2">Mannitol-1-phosphate 5-dehydrogenase</fullName>
        <ecNumber evidence="1">1.1.1.17</ecNumber>
    </recommendedName>
</protein>
<dbReference type="InterPro" id="IPR023027">
    <property type="entry name" value="Mannitol_DH_CS"/>
</dbReference>
<evidence type="ECO:0000256" key="6">
    <source>
        <dbReference type="ARBA" id="ARBA00061451"/>
    </source>
</evidence>
<dbReference type="SUPFAM" id="SSF51735">
    <property type="entry name" value="NAD(P)-binding Rossmann-fold domains"/>
    <property type="match status" value="1"/>
</dbReference>
<evidence type="ECO:0000313" key="10">
    <source>
        <dbReference type="Proteomes" id="UP000196320"/>
    </source>
</evidence>
<evidence type="ECO:0000259" key="7">
    <source>
        <dbReference type="Pfam" id="PF01232"/>
    </source>
</evidence>
<organism evidence="9 10">
    <name type="scientific">Microbacterium esteraromaticum</name>
    <dbReference type="NCBI Taxonomy" id="57043"/>
    <lineage>
        <taxon>Bacteria</taxon>
        <taxon>Bacillati</taxon>
        <taxon>Actinomycetota</taxon>
        <taxon>Actinomycetes</taxon>
        <taxon>Micrococcales</taxon>
        <taxon>Microbacteriaceae</taxon>
        <taxon>Microbacterium</taxon>
    </lineage>
</organism>
<proteinExistence type="inferred from homology"/>
<dbReference type="PANTHER" id="PTHR43362">
    <property type="entry name" value="MANNITOL DEHYDROGENASE DSF1-RELATED"/>
    <property type="match status" value="1"/>
</dbReference>
<dbReference type="OrthoDB" id="271711at2"/>
<evidence type="ECO:0000313" key="9">
    <source>
        <dbReference type="EMBL" id="SJN39893.1"/>
    </source>
</evidence>
<dbReference type="InterPro" id="IPR000669">
    <property type="entry name" value="Mannitol_DH"/>
</dbReference>
<dbReference type="FunFam" id="3.40.50.720:FF:000129">
    <property type="entry name" value="D-mannonate oxidoreductase"/>
    <property type="match status" value="1"/>
</dbReference>
<dbReference type="AlphaFoldDB" id="A0A1R4K790"/>
<feature type="domain" description="Mannitol dehydrogenase C-terminal" evidence="8">
    <location>
        <begin position="287"/>
        <end position="472"/>
    </location>
</feature>
<dbReference type="PRINTS" id="PR00084">
    <property type="entry name" value="MTLDHDRGNASE"/>
</dbReference>
<dbReference type="InterPro" id="IPR013328">
    <property type="entry name" value="6PGD_dom2"/>
</dbReference>
<name>A0A1R4K790_9MICO</name>
<keyword evidence="4" id="KW-0520">NAD</keyword>